<reference evidence="2 3" key="1">
    <citation type="submission" date="2023-10" db="EMBL/GenBank/DDBJ databases">
        <title>Marine bacteria isolated from horseshoe crab.</title>
        <authorList>
            <person name="Cheng T.H."/>
        </authorList>
    </citation>
    <scope>NUCLEOTIDE SEQUENCE [LARGE SCALE GENOMIC DNA]</scope>
    <source>
        <strain evidence="2 3">HSC6</strain>
    </source>
</reference>
<dbReference type="Proteomes" id="UP001186452">
    <property type="component" value="Unassembled WGS sequence"/>
</dbReference>
<evidence type="ECO:0000313" key="3">
    <source>
        <dbReference type="Proteomes" id="UP001186452"/>
    </source>
</evidence>
<accession>A0ABU3ZEW2</accession>
<dbReference type="EMBL" id="JAWJZI010000002">
    <property type="protein sequence ID" value="MDV5168640.1"/>
    <property type="molecule type" value="Genomic_DNA"/>
</dbReference>
<name>A0ABU3ZEW2_9GAMM</name>
<dbReference type="RefSeq" id="WP_317521354.1">
    <property type="nucleotide sequence ID" value="NZ_JAWJZI010000002.1"/>
</dbReference>
<keyword evidence="1" id="KW-1133">Transmembrane helix</keyword>
<evidence type="ECO:0000313" key="2">
    <source>
        <dbReference type="EMBL" id="MDV5168640.1"/>
    </source>
</evidence>
<dbReference type="Pfam" id="PF14316">
    <property type="entry name" value="DUF4381"/>
    <property type="match status" value="1"/>
</dbReference>
<feature type="transmembrane region" description="Helical" evidence="1">
    <location>
        <begin position="32"/>
        <end position="50"/>
    </location>
</feature>
<keyword evidence="1" id="KW-0472">Membrane</keyword>
<comment type="caution">
    <text evidence="2">The sequence shown here is derived from an EMBL/GenBank/DDBJ whole genome shotgun (WGS) entry which is preliminary data.</text>
</comment>
<keyword evidence="3" id="KW-1185">Reference proteome</keyword>
<evidence type="ECO:0000256" key="1">
    <source>
        <dbReference type="SAM" id="Phobius"/>
    </source>
</evidence>
<proteinExistence type="predicted"/>
<dbReference type="InterPro" id="IPR025489">
    <property type="entry name" value="DUF4381"/>
</dbReference>
<protein>
    <submittedName>
        <fullName evidence="2">DUF4381 domain-containing protein</fullName>
    </submittedName>
</protein>
<organism evidence="2 3">
    <name type="scientific">Photobacterium rosenbergii</name>
    <dbReference type="NCBI Taxonomy" id="294936"/>
    <lineage>
        <taxon>Bacteria</taxon>
        <taxon>Pseudomonadati</taxon>
        <taxon>Pseudomonadota</taxon>
        <taxon>Gammaproteobacteria</taxon>
        <taxon>Vibrionales</taxon>
        <taxon>Vibrionaceae</taxon>
        <taxon>Photobacterium</taxon>
    </lineage>
</organism>
<keyword evidence="1" id="KW-0812">Transmembrane</keyword>
<sequence length="188" mass="21821">MSIEHTPPSTYILRDLFDVTVPDSVSWMPQTIGWKILATALIILAAFLAYRRLLFWWHNRYRNEAIAAINNLNTDDQNFEDSLYSILKVVLVYLEPAYGRLFGQSFLQQLDRLGDVKVVFDDGQGLKWTQSLVDPSTVLNAEERTRLQRKAVTWVKSHPSHHRQRETQNGFIAKLVTRRKEQGEGRHV</sequence>
<gene>
    <name evidence="2" type="ORF">R2X38_06470</name>
</gene>